<feature type="compositionally biased region" description="Low complexity" evidence="7">
    <location>
        <begin position="203"/>
        <end position="213"/>
    </location>
</feature>
<feature type="transmembrane region" description="Helical" evidence="8">
    <location>
        <begin position="628"/>
        <end position="650"/>
    </location>
</feature>
<comment type="caution">
    <text evidence="11">The sequence shown here is derived from an EMBL/GenBank/DDBJ whole genome shotgun (WGS) entry which is preliminary data.</text>
</comment>
<evidence type="ECO:0000313" key="12">
    <source>
        <dbReference type="Proteomes" id="UP000193920"/>
    </source>
</evidence>
<evidence type="ECO:0000256" key="4">
    <source>
        <dbReference type="ARBA" id="ARBA00023054"/>
    </source>
</evidence>
<evidence type="ECO:0000256" key="5">
    <source>
        <dbReference type="ARBA" id="ARBA00023136"/>
    </source>
</evidence>
<evidence type="ECO:0000256" key="9">
    <source>
        <dbReference type="SAM" id="SignalP"/>
    </source>
</evidence>
<dbReference type="GO" id="GO:0016020">
    <property type="term" value="C:membrane"/>
    <property type="evidence" value="ECO:0007669"/>
    <property type="project" value="UniProtKB-SubCell"/>
</dbReference>
<evidence type="ECO:0000256" key="8">
    <source>
        <dbReference type="SAM" id="Phobius"/>
    </source>
</evidence>
<evidence type="ECO:0000313" key="11">
    <source>
        <dbReference type="EMBL" id="ORY76423.1"/>
    </source>
</evidence>
<keyword evidence="12" id="KW-1185">Reference proteome</keyword>
<dbReference type="Pfam" id="PF00003">
    <property type="entry name" value="7tm_3"/>
    <property type="match status" value="1"/>
</dbReference>
<gene>
    <name evidence="11" type="ORF">LY90DRAFT_665575</name>
</gene>
<reference evidence="11 12" key="1">
    <citation type="submission" date="2016-08" db="EMBL/GenBank/DDBJ databases">
        <title>A Parts List for Fungal Cellulosomes Revealed by Comparative Genomics.</title>
        <authorList>
            <consortium name="DOE Joint Genome Institute"/>
            <person name="Haitjema C.H."/>
            <person name="Gilmore S.P."/>
            <person name="Henske J.K."/>
            <person name="Solomon K.V."/>
            <person name="De Groot R."/>
            <person name="Kuo A."/>
            <person name="Mondo S.J."/>
            <person name="Salamov A.A."/>
            <person name="Labutti K."/>
            <person name="Zhao Z."/>
            <person name="Chiniquy J."/>
            <person name="Barry K."/>
            <person name="Brewer H.M."/>
            <person name="Purvine S.O."/>
            <person name="Wright A.T."/>
            <person name="Boxma B."/>
            <person name="Van Alen T."/>
            <person name="Hackstein J.H."/>
            <person name="Baker S.E."/>
            <person name="Grigoriev I.V."/>
            <person name="O'Malley M.A."/>
        </authorList>
    </citation>
    <scope>NUCLEOTIDE SEQUENCE [LARGE SCALE GENOMIC DNA]</scope>
    <source>
        <strain evidence="11 12">G1</strain>
    </source>
</reference>
<feature type="transmembrane region" description="Helical" evidence="8">
    <location>
        <begin position="594"/>
        <end position="616"/>
    </location>
</feature>
<evidence type="ECO:0000256" key="1">
    <source>
        <dbReference type="ARBA" id="ARBA00004141"/>
    </source>
</evidence>
<dbReference type="PANTHER" id="PTHR15073:SF1">
    <property type="entry name" value="RETICULOCYTE-BINDING PROTEIN HOMOLOG 2A"/>
    <property type="match status" value="1"/>
</dbReference>
<feature type="chain" id="PRO_5012824602" description="G-protein coupled receptors family 3 profile domain-containing protein" evidence="9">
    <location>
        <begin position="25"/>
        <end position="925"/>
    </location>
</feature>
<name>A0A1Y2EXU9_9FUNG</name>
<feature type="transmembrane region" description="Helical" evidence="8">
    <location>
        <begin position="715"/>
        <end position="738"/>
    </location>
</feature>
<feature type="transmembrane region" description="Helical" evidence="8">
    <location>
        <begin position="750"/>
        <end position="766"/>
    </location>
</feature>
<keyword evidence="5 8" id="KW-0472">Membrane</keyword>
<keyword evidence="9" id="KW-0732">Signal</keyword>
<dbReference type="STRING" id="1754190.A0A1Y2EXU9"/>
<dbReference type="GO" id="GO:0004930">
    <property type="term" value="F:G protein-coupled receptor activity"/>
    <property type="evidence" value="ECO:0007669"/>
    <property type="project" value="InterPro"/>
</dbReference>
<feature type="compositionally biased region" description="Low complexity" evidence="7">
    <location>
        <begin position="220"/>
        <end position="243"/>
    </location>
</feature>
<accession>A0A1Y2EXU9</accession>
<feature type="transmembrane region" description="Helical" evidence="8">
    <location>
        <begin position="778"/>
        <end position="801"/>
    </location>
</feature>
<evidence type="ECO:0000256" key="7">
    <source>
        <dbReference type="SAM" id="MobiDB-lite"/>
    </source>
</evidence>
<feature type="region of interest" description="Disordered" evidence="7">
    <location>
        <begin position="200"/>
        <end position="304"/>
    </location>
</feature>
<organism evidence="11 12">
    <name type="scientific">Neocallimastix californiae</name>
    <dbReference type="NCBI Taxonomy" id="1754190"/>
    <lineage>
        <taxon>Eukaryota</taxon>
        <taxon>Fungi</taxon>
        <taxon>Fungi incertae sedis</taxon>
        <taxon>Chytridiomycota</taxon>
        <taxon>Chytridiomycota incertae sedis</taxon>
        <taxon>Neocallimastigomycetes</taxon>
        <taxon>Neocallimastigales</taxon>
        <taxon>Neocallimastigaceae</taxon>
        <taxon>Neocallimastix</taxon>
    </lineage>
</organism>
<feature type="transmembrane region" description="Helical" evidence="8">
    <location>
        <begin position="557"/>
        <end position="582"/>
    </location>
</feature>
<dbReference type="PANTHER" id="PTHR15073">
    <property type="entry name" value="MICROTUBULE-ASSOCIATED PROTEIN"/>
    <property type="match status" value="1"/>
</dbReference>
<keyword evidence="4 6" id="KW-0175">Coiled coil</keyword>
<protein>
    <recommendedName>
        <fullName evidence="10">G-protein coupled receptors family 3 profile domain-containing protein</fullName>
    </recommendedName>
</protein>
<feature type="domain" description="G-protein coupled receptors family 3 profile" evidence="10">
    <location>
        <begin position="556"/>
        <end position="799"/>
    </location>
</feature>
<dbReference type="EMBL" id="MCOG01000022">
    <property type="protein sequence ID" value="ORY76423.1"/>
    <property type="molecule type" value="Genomic_DNA"/>
</dbReference>
<feature type="signal peptide" evidence="9">
    <location>
        <begin position="1"/>
        <end position="24"/>
    </location>
</feature>
<comment type="subcellular location">
    <subcellularLocation>
        <location evidence="1">Membrane</location>
        <topology evidence="1">Multi-pass membrane protein</topology>
    </subcellularLocation>
</comment>
<dbReference type="InterPro" id="IPR051483">
    <property type="entry name" value="MAP7_domain-containing"/>
</dbReference>
<keyword evidence="3 8" id="KW-1133">Transmembrane helix</keyword>
<feature type="transmembrane region" description="Helical" evidence="8">
    <location>
        <begin position="670"/>
        <end position="695"/>
    </location>
</feature>
<evidence type="ECO:0000256" key="3">
    <source>
        <dbReference type="ARBA" id="ARBA00022989"/>
    </source>
</evidence>
<evidence type="ECO:0000256" key="6">
    <source>
        <dbReference type="SAM" id="Coils"/>
    </source>
</evidence>
<keyword evidence="2 8" id="KW-0812">Transmembrane</keyword>
<feature type="coiled-coil region" evidence="6">
    <location>
        <begin position="886"/>
        <end position="922"/>
    </location>
</feature>
<dbReference type="Proteomes" id="UP000193920">
    <property type="component" value="Unassembled WGS sequence"/>
</dbReference>
<feature type="compositionally biased region" description="Low complexity" evidence="7">
    <location>
        <begin position="264"/>
        <end position="282"/>
    </location>
</feature>
<proteinExistence type="predicted"/>
<evidence type="ECO:0000259" key="10">
    <source>
        <dbReference type="Pfam" id="PF00003"/>
    </source>
</evidence>
<dbReference type="InterPro" id="IPR017978">
    <property type="entry name" value="GPCR_3_C"/>
</dbReference>
<sequence length="925" mass="108394">MQFISHLILSIVYFLVLSIQKSKANENTIKILINRPDIHSEEYLEKHNSLINQYFISEGIFNKTNIPPLNISFSYCSPVPEDGFYIEFLYNVFNSGFTVDVDFIRNLNCTIRELKDSTYDMMIVDDRFLFIDESSVSNPNINMGFALDKFSSYLLNYEQYITNENVLDSHDKNILDDGYSEERYGLPYELDFDVLYHQETSHNNNNNNNNNDNNNDDNNNDNNDNNNKNNNNDNNNVINNGNNVTTSLSKNETNKKQKRSSSINMNNNDDSNNNYNNSNNDNDNNHKNNDNNNMDNNKNQDKNKDRISLGLADNDELLNSFIEYSKYHFNNKQKTKIFKYPDYFKNFYKKEIYESFAKFLVEKTGLSINETLAISMEDAYHSFINGQDSWMKGKASYFQELKQYNNITVRMDNSLNDCGSVIREKFVVINKNSRKNKEILFEIALQLTSRKFQIYRANHFGSIPTFDLKQKNQDQEIQQYCSSHSEICDQLQSLKPIRMKEALKKNKLSSSFLESRIILPSTLRTNLQTNNYTQVITAFTSTNESEQLILLLFHTNWNVMITLMVILGITEIFLIYLVITVFRYRKHSCMKPASPNLCCLTIFGIILSIFYPMLYFVLYNNYLCRISYILKFFISNMVYLPVFVIIYRIFYIYKNISKVHFGEKINDRYLIKCITIALVTVISIITVMVSFNTISITTYGSLIQHRYLYCNYNELVITSYMFAIYYAIFVFAIVVMTIKSIKVTKKYHDMKYAIFVVLYYTASFLFESFCYNTLIPNFVVMTFSITILYIISSLFGIYLLIGSRLLSVYKQSKDQRELFENSIKELNINIADFIPEMNKSSGKVKSIFTTFKKDKSKNNSITEKDSSAIDDHIANNPNNFFFNRTLQNLSLEQESIEKEMKLNEEREQFNRVNEDRRKLKGKENE</sequence>
<evidence type="ECO:0000256" key="2">
    <source>
        <dbReference type="ARBA" id="ARBA00022692"/>
    </source>
</evidence>
<dbReference type="AlphaFoldDB" id="A0A1Y2EXU9"/>